<evidence type="ECO:0000313" key="8">
    <source>
        <dbReference type="EMBL" id="RIH88190.1"/>
    </source>
</evidence>
<feature type="transmembrane region" description="Helical" evidence="7">
    <location>
        <begin position="20"/>
        <end position="38"/>
    </location>
</feature>
<dbReference type="GO" id="GO:0055085">
    <property type="term" value="P:transmembrane transport"/>
    <property type="evidence" value="ECO:0007669"/>
    <property type="project" value="TreeGrafter"/>
</dbReference>
<name>A0A399EX13_9DEIN</name>
<evidence type="ECO:0000256" key="4">
    <source>
        <dbReference type="ARBA" id="ARBA00022989"/>
    </source>
</evidence>
<gene>
    <name evidence="8" type="ORF">Mterra_01040</name>
</gene>
<feature type="transmembrane region" description="Helical" evidence="7">
    <location>
        <begin position="242"/>
        <end position="264"/>
    </location>
</feature>
<evidence type="ECO:0000256" key="1">
    <source>
        <dbReference type="ARBA" id="ARBA00004141"/>
    </source>
</evidence>
<feature type="region of interest" description="Disordered" evidence="6">
    <location>
        <begin position="363"/>
        <end position="393"/>
    </location>
</feature>
<dbReference type="Proteomes" id="UP000265715">
    <property type="component" value="Unassembled WGS sequence"/>
</dbReference>
<sequence length="393" mass="42153">MQRRPGEFFTLEARALQRVLFNAILLVFGLLLVIEFAGAVLTPLVFILLAVVLVMGLNPLVARLEARFRVPRRLGALLLVLGLLALFGGLVAVLVPLLMAQGTRFAESLPTLIEGFEESLRTLGQRYPVLAPLGQGLPEVNFSRFLDGDMVGRLYAIASSVVGLLALTLVLLTLVLFLLMNPDPLVKGVLSGVPPHSRPVVERTMVRIGSQLGMWLISTMISSAVVGLLVGIGLALVGYKNAVLFGVVAAVTNPIPFLGPWLGISLPVLVAGAEGAWSLAFWAIVVLVVVQQIDASITNPLILGRTVHLHPASLLMGVLIFGSVKGIMGVFLTVPLLIIIKALYEEVYLELFKRPEVPEESVNNIVSAGQGEETDKAEPAPKETPLPLKAQEK</sequence>
<feature type="transmembrane region" description="Helical" evidence="7">
    <location>
        <begin position="212"/>
        <end position="236"/>
    </location>
</feature>
<evidence type="ECO:0000256" key="2">
    <source>
        <dbReference type="ARBA" id="ARBA00009773"/>
    </source>
</evidence>
<feature type="transmembrane region" description="Helical" evidence="7">
    <location>
        <begin position="154"/>
        <end position="179"/>
    </location>
</feature>
<dbReference type="PANTHER" id="PTHR21716:SF62">
    <property type="entry name" value="TRANSPORT PROTEIN YDBI-RELATED"/>
    <property type="match status" value="1"/>
</dbReference>
<dbReference type="GO" id="GO:0016020">
    <property type="term" value="C:membrane"/>
    <property type="evidence" value="ECO:0007669"/>
    <property type="project" value="UniProtKB-SubCell"/>
</dbReference>
<evidence type="ECO:0000256" key="6">
    <source>
        <dbReference type="SAM" id="MobiDB-lite"/>
    </source>
</evidence>
<dbReference type="EMBL" id="QXDL01000028">
    <property type="protein sequence ID" value="RIH88190.1"/>
    <property type="molecule type" value="Genomic_DNA"/>
</dbReference>
<dbReference type="InterPro" id="IPR002549">
    <property type="entry name" value="AI-2E-like"/>
</dbReference>
<evidence type="ECO:0000256" key="3">
    <source>
        <dbReference type="ARBA" id="ARBA00022692"/>
    </source>
</evidence>
<keyword evidence="5 7" id="KW-0472">Membrane</keyword>
<dbReference type="PANTHER" id="PTHR21716">
    <property type="entry name" value="TRANSMEMBRANE PROTEIN"/>
    <property type="match status" value="1"/>
</dbReference>
<feature type="transmembrane region" description="Helical" evidence="7">
    <location>
        <begin position="276"/>
        <end position="293"/>
    </location>
</feature>
<dbReference type="RefSeq" id="WP_170159560.1">
    <property type="nucleotide sequence ID" value="NZ_QXDL01000028.1"/>
</dbReference>
<comment type="caution">
    <text evidence="8">The sequence shown here is derived from an EMBL/GenBank/DDBJ whole genome shotgun (WGS) entry which is preliminary data.</text>
</comment>
<feature type="transmembrane region" description="Helical" evidence="7">
    <location>
        <begin position="313"/>
        <end position="344"/>
    </location>
</feature>
<evidence type="ECO:0000256" key="7">
    <source>
        <dbReference type="SAM" id="Phobius"/>
    </source>
</evidence>
<feature type="transmembrane region" description="Helical" evidence="7">
    <location>
        <begin position="44"/>
        <end position="62"/>
    </location>
</feature>
<proteinExistence type="inferred from homology"/>
<comment type="subcellular location">
    <subcellularLocation>
        <location evidence="1">Membrane</location>
        <topology evidence="1">Multi-pass membrane protein</topology>
    </subcellularLocation>
</comment>
<protein>
    <submittedName>
        <fullName evidence="8">Sporulation integral membrane protein YtvI</fullName>
    </submittedName>
</protein>
<reference evidence="8 9" key="1">
    <citation type="submission" date="2018-08" db="EMBL/GenBank/DDBJ databases">
        <title>Meiothermus terrae DSM 26712 genome sequencing project.</title>
        <authorList>
            <person name="Da Costa M.S."/>
            <person name="Albuquerque L."/>
            <person name="Raposo P."/>
            <person name="Froufe H.J.C."/>
            <person name="Barroso C.S."/>
            <person name="Egas C."/>
        </authorList>
    </citation>
    <scope>NUCLEOTIDE SEQUENCE [LARGE SCALE GENOMIC DNA]</scope>
    <source>
        <strain evidence="8 9">DSM 26712</strain>
    </source>
</reference>
<comment type="similarity">
    <text evidence="2">Belongs to the autoinducer-2 exporter (AI-2E) (TC 2.A.86) family.</text>
</comment>
<dbReference type="AlphaFoldDB" id="A0A399EX13"/>
<dbReference type="Pfam" id="PF01594">
    <property type="entry name" value="AI-2E_transport"/>
    <property type="match status" value="1"/>
</dbReference>
<keyword evidence="4 7" id="KW-1133">Transmembrane helix</keyword>
<evidence type="ECO:0000313" key="9">
    <source>
        <dbReference type="Proteomes" id="UP000265715"/>
    </source>
</evidence>
<organism evidence="8 9">
    <name type="scientific">Calidithermus terrae</name>
    <dbReference type="NCBI Taxonomy" id="1408545"/>
    <lineage>
        <taxon>Bacteria</taxon>
        <taxon>Thermotogati</taxon>
        <taxon>Deinococcota</taxon>
        <taxon>Deinococci</taxon>
        <taxon>Thermales</taxon>
        <taxon>Thermaceae</taxon>
        <taxon>Calidithermus</taxon>
    </lineage>
</organism>
<evidence type="ECO:0000256" key="5">
    <source>
        <dbReference type="ARBA" id="ARBA00023136"/>
    </source>
</evidence>
<accession>A0A399EX13</accession>
<feature type="transmembrane region" description="Helical" evidence="7">
    <location>
        <begin position="74"/>
        <end position="99"/>
    </location>
</feature>
<keyword evidence="9" id="KW-1185">Reference proteome</keyword>
<keyword evidence="3 7" id="KW-0812">Transmembrane</keyword>